<feature type="domain" description="WSC" evidence="9">
    <location>
        <begin position="754"/>
        <end position="850"/>
    </location>
</feature>
<dbReference type="InterPro" id="IPR051836">
    <property type="entry name" value="Kremen_rcpt"/>
</dbReference>
<evidence type="ECO:0000256" key="1">
    <source>
        <dbReference type="ARBA" id="ARBA00004167"/>
    </source>
</evidence>
<feature type="region of interest" description="Disordered" evidence="7">
    <location>
        <begin position="853"/>
        <end position="877"/>
    </location>
</feature>
<dbReference type="AlphaFoldDB" id="A0A9W8NX94"/>
<dbReference type="PANTHER" id="PTHR24269">
    <property type="entry name" value="KREMEN PROTEIN"/>
    <property type="match status" value="1"/>
</dbReference>
<dbReference type="SMART" id="SM00321">
    <property type="entry name" value="WSC"/>
    <property type="match status" value="4"/>
</dbReference>
<dbReference type="InterPro" id="IPR005197">
    <property type="entry name" value="Glyco_hydro_71"/>
</dbReference>
<sequence length="974" mass="103970">MMLALFIVPLFYIFLFFPALARNSRHDQRLTQRQLQADIERREALEFRNTSMKPATTSSEPLTKRDGTKYVFMHHIVGNTYPYVYNDWLNDVKQISAMGVDAVALNIGSDVWQWDRVVDAYNAAAASGTGLKMFISFDYTSFVCDNGYATTNWTNYFAKYSAQFTVNSKPMISTYGGGYDCLGVDNWKAVKANTNGYLMPFFWDSENTFKTDWAFLDSWYCWGCAWPQGDWDKNTTDDQYYIQQLGAGRYATTVSGWFFTHLSSKNFYLRGDDWLLINRWDELFQLRDQLTFVEMVTWNDYGESDYFGPFEGAQPAGTYWAQNYPHTAWISLSQYYITAYKTGAYPTITQDVVYWWSRPHPALATATSDSLGRPTGYNWADDYLWAAAFCTSTCTVTLTLGSSTQTFSNLPYGVNKLKLPLAVGTVGIKMVKGSTTVINASPTGFSVVATPSQYNYNVFVGAETASIAVTGTSSTSTSTMTSTSTSVTATSTSTSFTSVGCVAEGTTGTRRALTSANYTDSAMTPAKCQSFCASYTYAGTEYSTQCYCGNTITNNGATGAVVASSNCNSKCGGDSSQSCGGSYYLNLYTKSVSSSSSTKVTSTSTSTSSSASSTSSSFSSVGCIAEGTTGTRRALTGASYTDSAMTPAKCQSFCASYTYSGTEYSTQCYCGNSLTNNGATGTIVAASNCNDKCGGDSSQTCGGSYYLNLYSKSGISSSSSTTSSTSTTTTTTTKTTSSTTSTSASASSTSSSTSFSYVGCVAEGTTGTRRALIGASYTDSAMTPAKCETLCAGYTYAGTEYSTQCYCGNTITNNGATGSVVASSNCNYKCAGDSSQACGGSYYLSLYSKASSNSPVTTSTSSTATSTSTASSSTSTSTSFSAVGCVAEGTTGSRYALTGANYRDSAMTTEKCQSLCAGYTYAGTEYSSECFCGNTVTNNGATGSVVDSSNCNYKCAGNSAESCGGFWYLNLYKQ</sequence>
<protein>
    <submittedName>
        <fullName evidence="10">Glycosyl hydrolase family 71-domain-containing protein</fullName>
    </submittedName>
</protein>
<feature type="domain" description="WSC" evidence="9">
    <location>
        <begin position="617"/>
        <end position="713"/>
    </location>
</feature>
<keyword evidence="5" id="KW-0472">Membrane</keyword>
<keyword evidence="4" id="KW-1133">Transmembrane helix</keyword>
<organism evidence="10 11">
    <name type="scientific">Lentinula detonsa</name>
    <dbReference type="NCBI Taxonomy" id="2804962"/>
    <lineage>
        <taxon>Eukaryota</taxon>
        <taxon>Fungi</taxon>
        <taxon>Dikarya</taxon>
        <taxon>Basidiomycota</taxon>
        <taxon>Agaricomycotina</taxon>
        <taxon>Agaricomycetes</taxon>
        <taxon>Agaricomycetidae</taxon>
        <taxon>Agaricales</taxon>
        <taxon>Marasmiineae</taxon>
        <taxon>Omphalotaceae</taxon>
        <taxon>Lentinula</taxon>
    </lineage>
</organism>
<dbReference type="PROSITE" id="PS51212">
    <property type="entry name" value="WSC"/>
    <property type="match status" value="4"/>
</dbReference>
<reference evidence="10 11" key="1">
    <citation type="journal article" date="2023" name="Proc. Natl. Acad. Sci. U.S.A.">
        <title>A global phylogenomic analysis of the shiitake genus Lentinula.</title>
        <authorList>
            <person name="Sierra-Patev S."/>
            <person name="Min B."/>
            <person name="Naranjo-Ortiz M."/>
            <person name="Looney B."/>
            <person name="Konkel Z."/>
            <person name="Slot J.C."/>
            <person name="Sakamoto Y."/>
            <person name="Steenwyk J.L."/>
            <person name="Rokas A."/>
            <person name="Carro J."/>
            <person name="Camarero S."/>
            <person name="Ferreira P."/>
            <person name="Molpeceres G."/>
            <person name="Ruiz-Duenas F.J."/>
            <person name="Serrano A."/>
            <person name="Henrissat B."/>
            <person name="Drula E."/>
            <person name="Hughes K.W."/>
            <person name="Mata J.L."/>
            <person name="Ishikawa N.K."/>
            <person name="Vargas-Isla R."/>
            <person name="Ushijima S."/>
            <person name="Smith C.A."/>
            <person name="Donoghue J."/>
            <person name="Ahrendt S."/>
            <person name="Andreopoulos W."/>
            <person name="He G."/>
            <person name="LaButti K."/>
            <person name="Lipzen A."/>
            <person name="Ng V."/>
            <person name="Riley R."/>
            <person name="Sandor L."/>
            <person name="Barry K."/>
            <person name="Martinez A.T."/>
            <person name="Xiao Y."/>
            <person name="Gibbons J.G."/>
            <person name="Terashima K."/>
            <person name="Grigoriev I.V."/>
            <person name="Hibbett D."/>
        </authorList>
    </citation>
    <scope>NUCLEOTIDE SEQUENCE [LARGE SCALE GENOMIC DNA]</scope>
    <source>
        <strain evidence="10 11">TFB7810</strain>
    </source>
</reference>
<evidence type="ECO:0000256" key="7">
    <source>
        <dbReference type="SAM" id="MobiDB-lite"/>
    </source>
</evidence>
<evidence type="ECO:0000256" key="8">
    <source>
        <dbReference type="SAM" id="SignalP"/>
    </source>
</evidence>
<feature type="domain" description="WSC" evidence="9">
    <location>
        <begin position="495"/>
        <end position="591"/>
    </location>
</feature>
<feature type="chain" id="PRO_5040728936" evidence="8">
    <location>
        <begin position="22"/>
        <end position="974"/>
    </location>
</feature>
<dbReference type="CDD" id="cd11577">
    <property type="entry name" value="GH71"/>
    <property type="match status" value="1"/>
</dbReference>
<dbReference type="PANTHER" id="PTHR24269:SF16">
    <property type="entry name" value="PROTEIN SLG1"/>
    <property type="match status" value="1"/>
</dbReference>
<evidence type="ECO:0000256" key="5">
    <source>
        <dbReference type="ARBA" id="ARBA00023136"/>
    </source>
</evidence>
<keyword evidence="2" id="KW-0812">Transmembrane</keyword>
<comment type="caution">
    <text evidence="10">The sequence shown here is derived from an EMBL/GenBank/DDBJ whole genome shotgun (WGS) entry which is preliminary data.</text>
</comment>
<feature type="compositionally biased region" description="Low complexity" evidence="7">
    <location>
        <begin position="716"/>
        <end position="753"/>
    </location>
</feature>
<dbReference type="Pfam" id="PF03659">
    <property type="entry name" value="Glyco_hydro_71"/>
    <property type="match status" value="1"/>
</dbReference>
<evidence type="ECO:0000256" key="3">
    <source>
        <dbReference type="ARBA" id="ARBA00022729"/>
    </source>
</evidence>
<feature type="domain" description="WSC" evidence="9">
    <location>
        <begin position="879"/>
        <end position="974"/>
    </location>
</feature>
<dbReference type="Pfam" id="PF01822">
    <property type="entry name" value="WSC"/>
    <property type="match status" value="4"/>
</dbReference>
<evidence type="ECO:0000256" key="6">
    <source>
        <dbReference type="ARBA" id="ARBA00023180"/>
    </source>
</evidence>
<dbReference type="EMBL" id="JANVFU010000010">
    <property type="protein sequence ID" value="KAJ3742648.1"/>
    <property type="molecule type" value="Genomic_DNA"/>
</dbReference>
<gene>
    <name evidence="10" type="ORF">DFH05DRAFT_229138</name>
</gene>
<evidence type="ECO:0000313" key="10">
    <source>
        <dbReference type="EMBL" id="KAJ3742648.1"/>
    </source>
</evidence>
<dbReference type="InterPro" id="IPR002889">
    <property type="entry name" value="WSC_carb-bd"/>
</dbReference>
<dbReference type="GO" id="GO:0051118">
    <property type="term" value="F:glucan endo-1,3-alpha-glucosidase activity"/>
    <property type="evidence" value="ECO:0007669"/>
    <property type="project" value="InterPro"/>
</dbReference>
<proteinExistence type="predicted"/>
<evidence type="ECO:0000313" key="11">
    <source>
        <dbReference type="Proteomes" id="UP001142393"/>
    </source>
</evidence>
<keyword evidence="11" id="KW-1185">Reference proteome</keyword>
<name>A0A9W8NX94_9AGAR</name>
<keyword evidence="6" id="KW-0325">Glycoprotein</keyword>
<keyword evidence="10" id="KW-0378">Hydrolase</keyword>
<feature type="region of interest" description="Disordered" evidence="7">
    <location>
        <begin position="596"/>
        <end position="619"/>
    </location>
</feature>
<evidence type="ECO:0000256" key="4">
    <source>
        <dbReference type="ARBA" id="ARBA00022989"/>
    </source>
</evidence>
<accession>A0A9W8NX94</accession>
<feature type="region of interest" description="Disordered" evidence="7">
    <location>
        <begin position="715"/>
        <end position="753"/>
    </location>
</feature>
<dbReference type="GO" id="GO:0005886">
    <property type="term" value="C:plasma membrane"/>
    <property type="evidence" value="ECO:0007669"/>
    <property type="project" value="TreeGrafter"/>
</dbReference>
<feature type="signal peptide" evidence="8">
    <location>
        <begin position="1"/>
        <end position="21"/>
    </location>
</feature>
<comment type="subcellular location">
    <subcellularLocation>
        <location evidence="1">Membrane</location>
        <topology evidence="1">Single-pass membrane protein</topology>
    </subcellularLocation>
</comment>
<evidence type="ECO:0000259" key="9">
    <source>
        <dbReference type="PROSITE" id="PS51212"/>
    </source>
</evidence>
<dbReference type="Proteomes" id="UP001142393">
    <property type="component" value="Unassembled WGS sequence"/>
</dbReference>
<keyword evidence="3 8" id="KW-0732">Signal</keyword>
<evidence type="ECO:0000256" key="2">
    <source>
        <dbReference type="ARBA" id="ARBA00022692"/>
    </source>
</evidence>